<gene>
    <name evidence="3" type="ORF">IEO21_01006</name>
</gene>
<dbReference type="AlphaFoldDB" id="A0A8H7U6L6"/>
<comment type="caution">
    <text evidence="3">The sequence shown here is derived from an EMBL/GenBank/DDBJ whole genome shotgun (WGS) entry which is preliminary data.</text>
</comment>
<evidence type="ECO:0000313" key="3">
    <source>
        <dbReference type="EMBL" id="KAF9821029.1"/>
    </source>
</evidence>
<reference evidence="3" key="1">
    <citation type="submission" date="2020-11" db="EMBL/GenBank/DDBJ databases">
        <authorList>
            <person name="Koelle M."/>
            <person name="Horta M.A.C."/>
            <person name="Nowrousian M."/>
            <person name="Ohm R.A."/>
            <person name="Benz P."/>
            <person name="Pilgard A."/>
        </authorList>
    </citation>
    <scope>NUCLEOTIDE SEQUENCE</scope>
    <source>
        <strain evidence="3">FPRL280</strain>
    </source>
</reference>
<evidence type="ECO:0000256" key="2">
    <source>
        <dbReference type="SAM" id="SignalP"/>
    </source>
</evidence>
<organism evidence="3 4">
    <name type="scientific">Rhodonia placenta</name>
    <dbReference type="NCBI Taxonomy" id="104341"/>
    <lineage>
        <taxon>Eukaryota</taxon>
        <taxon>Fungi</taxon>
        <taxon>Dikarya</taxon>
        <taxon>Basidiomycota</taxon>
        <taxon>Agaricomycotina</taxon>
        <taxon>Agaricomycetes</taxon>
        <taxon>Polyporales</taxon>
        <taxon>Adustoporiaceae</taxon>
        <taxon>Rhodonia</taxon>
    </lineage>
</organism>
<feature type="signal peptide" evidence="2">
    <location>
        <begin position="1"/>
        <end position="18"/>
    </location>
</feature>
<dbReference type="Proteomes" id="UP000639403">
    <property type="component" value="Unassembled WGS sequence"/>
</dbReference>
<reference evidence="3" key="2">
    <citation type="journal article" name="Front. Microbiol.">
        <title>Degradative Capacity of Two Strains of Rhodonia placenta: From Phenotype to Genotype.</title>
        <authorList>
            <person name="Kolle M."/>
            <person name="Horta M.A.C."/>
            <person name="Nowrousian M."/>
            <person name="Ohm R.A."/>
            <person name="Benz J.P."/>
            <person name="Pilgard A."/>
        </authorList>
    </citation>
    <scope>NUCLEOTIDE SEQUENCE</scope>
    <source>
        <strain evidence="3">FPRL280</strain>
    </source>
</reference>
<accession>A0A8H7U6L6</accession>
<proteinExistence type="predicted"/>
<name>A0A8H7U6L6_9APHY</name>
<dbReference type="EMBL" id="JADOXO010000006">
    <property type="protein sequence ID" value="KAF9821029.1"/>
    <property type="molecule type" value="Genomic_DNA"/>
</dbReference>
<feature type="chain" id="PRO_5034487528" description="Cell wall protein" evidence="2">
    <location>
        <begin position="19"/>
        <end position="471"/>
    </location>
</feature>
<dbReference type="InterPro" id="IPR009078">
    <property type="entry name" value="Ferritin-like_SF"/>
</dbReference>
<dbReference type="SUPFAM" id="SSF47240">
    <property type="entry name" value="Ferritin-like"/>
    <property type="match status" value="1"/>
</dbReference>
<evidence type="ECO:0000313" key="4">
    <source>
        <dbReference type="Proteomes" id="UP000639403"/>
    </source>
</evidence>
<evidence type="ECO:0000256" key="1">
    <source>
        <dbReference type="SAM" id="MobiDB-lite"/>
    </source>
</evidence>
<feature type="region of interest" description="Disordered" evidence="1">
    <location>
        <begin position="311"/>
        <end position="345"/>
    </location>
</feature>
<sequence>MRSVLSILALASPLLVQSAPVRRVANSTDVKIFQFAGALEQLANTFYEQALSKFQASDFLEAGYSDVSVPLQQIQAMWSNEATQLSVINSTLESLGASPITGCQFDLTDALANVSSMASAARVMENLGTSAYLGAVSMISDPSLLTAAASMMSVKARQQTVLNVLNQGSAVPQAFDIALNPSQVLAVAGSFISGCQMPFTANAALSVTNTAPAQPGTVLSFASAALNGSTSTTSFACQMLYGGAAFSISQPLNNCVVPSGINGPVAVFVTSDDQPIDANIREQNDNTLVAGPAMVFVDTMSDALAQAAKGSLSSSSNSTSSGSSSGSGSSTSNSTSSSTPASSDSAATSTAITVSSSALSSSVASASSTLASSSTVLSSSIASASAVTSSLVSSASASTSVASASLSASATATASATSTAIASATDTQSSAVTTTISPSQASAILSVASAEAASVTVTAGVASSAVASASA</sequence>
<dbReference type="Pfam" id="PF13668">
    <property type="entry name" value="Ferritin_2"/>
    <property type="match status" value="1"/>
</dbReference>
<keyword evidence="2" id="KW-0732">Signal</keyword>
<evidence type="ECO:0008006" key="5">
    <source>
        <dbReference type="Google" id="ProtNLM"/>
    </source>
</evidence>
<protein>
    <recommendedName>
        <fullName evidence="5">Cell wall protein</fullName>
    </recommendedName>
</protein>